<proteinExistence type="predicted"/>
<accession>A0A1D1XPC4</accession>
<keyword evidence="6" id="KW-0378">Hydrolase</keyword>
<dbReference type="PROSITE" id="PS50137">
    <property type="entry name" value="DS_RBD"/>
    <property type="match status" value="1"/>
</dbReference>
<dbReference type="GO" id="GO:0003723">
    <property type="term" value="F:RNA binding"/>
    <property type="evidence" value="ECO:0007669"/>
    <property type="project" value="UniProtKB-UniRule"/>
</dbReference>
<dbReference type="SMART" id="SM00358">
    <property type="entry name" value="DSRM"/>
    <property type="match status" value="1"/>
</dbReference>
<evidence type="ECO:0000256" key="5">
    <source>
        <dbReference type="ARBA" id="ARBA00022759"/>
    </source>
</evidence>
<dbReference type="Gene3D" id="1.10.1520.10">
    <property type="entry name" value="Ribonuclease III domain"/>
    <property type="match status" value="1"/>
</dbReference>
<comment type="cofactor">
    <cofactor evidence="1">
        <name>Mn(2+)</name>
        <dbReference type="ChEBI" id="CHEBI:29035"/>
    </cofactor>
</comment>
<evidence type="ECO:0000256" key="6">
    <source>
        <dbReference type="ARBA" id="ARBA00022801"/>
    </source>
</evidence>
<evidence type="ECO:0000256" key="7">
    <source>
        <dbReference type="ARBA" id="ARBA00022842"/>
    </source>
</evidence>
<reference evidence="13" key="1">
    <citation type="submission" date="2015-07" db="EMBL/GenBank/DDBJ databases">
        <title>Transcriptome Assembly of Anthurium amnicola.</title>
        <authorList>
            <person name="Suzuki J."/>
        </authorList>
    </citation>
    <scope>NUCLEOTIDE SEQUENCE</scope>
</reference>
<feature type="region of interest" description="Disordered" evidence="10">
    <location>
        <begin position="1"/>
        <end position="23"/>
    </location>
</feature>
<dbReference type="CDD" id="cd00593">
    <property type="entry name" value="RIBOc"/>
    <property type="match status" value="1"/>
</dbReference>
<dbReference type="InterPro" id="IPR000999">
    <property type="entry name" value="RNase_III_dom"/>
</dbReference>
<sequence>MGAQQEEEDMGGQEGGGEEENVDAVTAVEGDAAAVPPPPPAFEDAEFEEIEGILGYQFEDRTLVVEALTHNSFYLWRKPGEVGGLSYERLEFVGDAVLNCVVARELHASYLDLPPGPLTRLRAANVDTEKLARVAVGSHLHRFLRHNISNLDGQIEDFAQAMLDYPIHSNGLIDAPKVLADIVESLLGAIFVDSRSNLETVWKVYKRLSAPMISPKTLGRHPVSELLELCQKRGLSLRFLKDTWSENTTVGVMVDGKLVGCAAYGQKKEIAQNRAAKAALDYLKLVVDGGDSAGAPGL</sequence>
<gene>
    <name evidence="13" type="primary">Os06g0358800_1</name>
    <name evidence="13" type="ORF">g.3846</name>
</gene>
<dbReference type="SMART" id="SM00535">
    <property type="entry name" value="RIBOc"/>
    <property type="match status" value="1"/>
</dbReference>
<feature type="compositionally biased region" description="Acidic residues" evidence="10">
    <location>
        <begin position="1"/>
        <end position="22"/>
    </location>
</feature>
<dbReference type="PANTHER" id="PTHR14950:SF54">
    <property type="entry name" value="RNASE II-LIKE 1"/>
    <property type="match status" value="1"/>
</dbReference>
<dbReference type="GO" id="GO:0005634">
    <property type="term" value="C:nucleus"/>
    <property type="evidence" value="ECO:0007669"/>
    <property type="project" value="TreeGrafter"/>
</dbReference>
<dbReference type="SUPFAM" id="SSF54768">
    <property type="entry name" value="dsRNA-binding domain-like"/>
    <property type="match status" value="1"/>
</dbReference>
<keyword evidence="4" id="KW-0479">Metal-binding</keyword>
<dbReference type="SUPFAM" id="SSF69065">
    <property type="entry name" value="RNase III domain-like"/>
    <property type="match status" value="1"/>
</dbReference>
<dbReference type="GO" id="GO:0030422">
    <property type="term" value="P:siRNA processing"/>
    <property type="evidence" value="ECO:0007669"/>
    <property type="project" value="TreeGrafter"/>
</dbReference>
<dbReference type="PROSITE" id="PS00517">
    <property type="entry name" value="RNASE_3_1"/>
    <property type="match status" value="1"/>
</dbReference>
<dbReference type="InterPro" id="IPR036389">
    <property type="entry name" value="RNase_III_sf"/>
</dbReference>
<dbReference type="GO" id="GO:0046872">
    <property type="term" value="F:metal ion binding"/>
    <property type="evidence" value="ECO:0007669"/>
    <property type="project" value="UniProtKB-KW"/>
</dbReference>
<dbReference type="Pfam" id="PF00035">
    <property type="entry name" value="dsrm"/>
    <property type="match status" value="1"/>
</dbReference>
<evidence type="ECO:0000256" key="9">
    <source>
        <dbReference type="PROSITE-ProRule" id="PRU00266"/>
    </source>
</evidence>
<evidence type="ECO:0000256" key="4">
    <source>
        <dbReference type="ARBA" id="ARBA00022723"/>
    </source>
</evidence>
<keyword evidence="7" id="KW-0460">Magnesium</keyword>
<evidence type="ECO:0000256" key="3">
    <source>
        <dbReference type="ARBA" id="ARBA00022722"/>
    </source>
</evidence>
<evidence type="ECO:0000256" key="10">
    <source>
        <dbReference type="SAM" id="MobiDB-lite"/>
    </source>
</evidence>
<feature type="domain" description="RNase III" evidence="12">
    <location>
        <begin position="47"/>
        <end position="195"/>
    </location>
</feature>
<evidence type="ECO:0000259" key="11">
    <source>
        <dbReference type="PROSITE" id="PS50137"/>
    </source>
</evidence>
<dbReference type="PANTHER" id="PTHR14950">
    <property type="entry name" value="DICER-RELATED"/>
    <property type="match status" value="1"/>
</dbReference>
<feature type="domain" description="DRBM" evidence="11">
    <location>
        <begin position="221"/>
        <end position="285"/>
    </location>
</feature>
<evidence type="ECO:0000259" key="12">
    <source>
        <dbReference type="PROSITE" id="PS50142"/>
    </source>
</evidence>
<keyword evidence="5" id="KW-0255">Endonuclease</keyword>
<protein>
    <submittedName>
        <fullName evidence="13">Ribonuclease 3-like protein 3</fullName>
    </submittedName>
</protein>
<dbReference type="AlphaFoldDB" id="A0A1D1XPC4"/>
<comment type="cofactor">
    <cofactor evidence="2">
        <name>Mg(2+)</name>
        <dbReference type="ChEBI" id="CHEBI:18420"/>
    </cofactor>
</comment>
<keyword evidence="3" id="KW-0540">Nuclease</keyword>
<organism evidence="13">
    <name type="scientific">Anthurium amnicola</name>
    <dbReference type="NCBI Taxonomy" id="1678845"/>
    <lineage>
        <taxon>Eukaryota</taxon>
        <taxon>Viridiplantae</taxon>
        <taxon>Streptophyta</taxon>
        <taxon>Embryophyta</taxon>
        <taxon>Tracheophyta</taxon>
        <taxon>Spermatophyta</taxon>
        <taxon>Magnoliopsida</taxon>
        <taxon>Liliopsida</taxon>
        <taxon>Araceae</taxon>
        <taxon>Pothoideae</taxon>
        <taxon>Potheae</taxon>
        <taxon>Anthurium</taxon>
    </lineage>
</organism>
<dbReference type="EMBL" id="GDJX01023692">
    <property type="protein sequence ID" value="JAT44244.1"/>
    <property type="molecule type" value="Transcribed_RNA"/>
</dbReference>
<dbReference type="Pfam" id="PF00636">
    <property type="entry name" value="Ribonuclease_3"/>
    <property type="match status" value="1"/>
</dbReference>
<evidence type="ECO:0000256" key="2">
    <source>
        <dbReference type="ARBA" id="ARBA00001946"/>
    </source>
</evidence>
<keyword evidence="8 9" id="KW-0694">RNA-binding</keyword>
<dbReference type="Gene3D" id="3.30.160.20">
    <property type="match status" value="1"/>
</dbReference>
<name>A0A1D1XPC4_9ARAE</name>
<dbReference type="FunFam" id="1.10.1520.10:FF:000004">
    <property type="entry name" value="Endoribonuclease dicer-like 1"/>
    <property type="match status" value="1"/>
</dbReference>
<dbReference type="CDD" id="cd19875">
    <property type="entry name" value="DSRM_EIF2AK2-like"/>
    <property type="match status" value="1"/>
</dbReference>
<dbReference type="GO" id="GO:0005737">
    <property type="term" value="C:cytoplasm"/>
    <property type="evidence" value="ECO:0007669"/>
    <property type="project" value="TreeGrafter"/>
</dbReference>
<evidence type="ECO:0000256" key="8">
    <source>
        <dbReference type="ARBA" id="ARBA00022884"/>
    </source>
</evidence>
<dbReference type="InterPro" id="IPR014720">
    <property type="entry name" value="dsRBD_dom"/>
</dbReference>
<dbReference type="GO" id="GO:0004525">
    <property type="term" value="F:ribonuclease III activity"/>
    <property type="evidence" value="ECO:0007669"/>
    <property type="project" value="InterPro"/>
</dbReference>
<evidence type="ECO:0000313" key="13">
    <source>
        <dbReference type="EMBL" id="JAT44244.1"/>
    </source>
</evidence>
<evidence type="ECO:0000256" key="1">
    <source>
        <dbReference type="ARBA" id="ARBA00001936"/>
    </source>
</evidence>
<dbReference type="PROSITE" id="PS50142">
    <property type="entry name" value="RNASE_3_2"/>
    <property type="match status" value="1"/>
</dbReference>